<gene>
    <name evidence="4" type="ORF">BD626DRAFT_11783</name>
</gene>
<dbReference type="CDD" id="cd12148">
    <property type="entry name" value="fungal_TF_MHR"/>
    <property type="match status" value="1"/>
</dbReference>
<keyword evidence="2" id="KW-0472">Membrane</keyword>
<dbReference type="GO" id="GO:0008270">
    <property type="term" value="F:zinc ion binding"/>
    <property type="evidence" value="ECO:0007669"/>
    <property type="project" value="InterPro"/>
</dbReference>
<name>A0A550CX91_9AGAR</name>
<sequence length="596" mass="68732">MTLFAAKCDSSQMPRNRCSNCIAFNLECTHTIPVRKRGPQKRYVEDLESRINKMEELLHKLNPGMDVAKELSKGHASSETNSPESFMLLAGSSPEHIVDEDEDERSQNELNEKLGQLDIQSLPLRFFGKSSSFMLMKSALDVKEEYVGKMSLKSFERLIRRDKFWLLENWELSLLDDQAPHTAYRFPEPDLLRHLIEVFFADLQPVMNIVHRPTFERELQSGLHHHDRDFGGMVLALCAVASRLTNEPRTWFDPNDRLSAGWAYFDQINLMRRRSLFEVSSLHEMQCYCLASIYIFGTNTPQGAWNLMGMALRYCEEVGVHRRKSATKTSLTEQWKRVFWTLIVMDRMTSAFLGRPSAVHHDDIDAEYPVECDDEYWESTDGSSSFVQPEGTLARTATYFNTHLKVADLHSIAFRNLYTTAQSRLKNGRVGAAWDQRLVSELDSELNNWVDSIPDYLRWDPTRDDRTTFMQSSMLYCAYYYIQIQIHRPFIHKESPLAFPSLAICTNAARSCARLLEAQLKKGWILRAPQIFIAAFSAGIVLLLNVWGGRKQGLALDQEREMRDVQSCMAFLGECEKTYVLFVCSFLPIYFSFLLI</sequence>
<dbReference type="SMART" id="SM00906">
    <property type="entry name" value="Fungal_trans"/>
    <property type="match status" value="1"/>
</dbReference>
<proteinExistence type="predicted"/>
<evidence type="ECO:0000313" key="4">
    <source>
        <dbReference type="EMBL" id="TRM69414.1"/>
    </source>
</evidence>
<feature type="transmembrane region" description="Helical" evidence="2">
    <location>
        <begin position="579"/>
        <end position="595"/>
    </location>
</feature>
<organism evidence="4 5">
    <name type="scientific">Schizophyllum amplum</name>
    <dbReference type="NCBI Taxonomy" id="97359"/>
    <lineage>
        <taxon>Eukaryota</taxon>
        <taxon>Fungi</taxon>
        <taxon>Dikarya</taxon>
        <taxon>Basidiomycota</taxon>
        <taxon>Agaricomycotina</taxon>
        <taxon>Agaricomycetes</taxon>
        <taxon>Agaricomycetidae</taxon>
        <taxon>Agaricales</taxon>
        <taxon>Schizophyllaceae</taxon>
        <taxon>Schizophyllum</taxon>
    </lineage>
</organism>
<dbReference type="InterPro" id="IPR036864">
    <property type="entry name" value="Zn2-C6_fun-type_DNA-bd_sf"/>
</dbReference>
<comment type="caution">
    <text evidence="4">The sequence shown here is derived from an EMBL/GenBank/DDBJ whole genome shotgun (WGS) entry which is preliminary data.</text>
</comment>
<dbReference type="OrthoDB" id="4456959at2759"/>
<feature type="domain" description="Xylanolytic transcriptional activator regulatory" evidence="3">
    <location>
        <begin position="304"/>
        <end position="375"/>
    </location>
</feature>
<evidence type="ECO:0000313" key="5">
    <source>
        <dbReference type="Proteomes" id="UP000320762"/>
    </source>
</evidence>
<dbReference type="GO" id="GO:0006351">
    <property type="term" value="P:DNA-templated transcription"/>
    <property type="evidence" value="ECO:0007669"/>
    <property type="project" value="InterPro"/>
</dbReference>
<evidence type="ECO:0000256" key="1">
    <source>
        <dbReference type="ARBA" id="ARBA00023242"/>
    </source>
</evidence>
<protein>
    <submittedName>
        <fullName evidence="4">Fungal-specific transcription factor domain-containing protein</fullName>
    </submittedName>
</protein>
<dbReference type="EMBL" id="VDMD01000001">
    <property type="protein sequence ID" value="TRM69414.1"/>
    <property type="molecule type" value="Genomic_DNA"/>
</dbReference>
<dbReference type="Pfam" id="PF04082">
    <property type="entry name" value="Fungal_trans"/>
    <property type="match status" value="1"/>
</dbReference>
<keyword evidence="5" id="KW-1185">Reference proteome</keyword>
<dbReference type="GO" id="GO:0003677">
    <property type="term" value="F:DNA binding"/>
    <property type="evidence" value="ECO:0007669"/>
    <property type="project" value="InterPro"/>
</dbReference>
<evidence type="ECO:0000259" key="3">
    <source>
        <dbReference type="SMART" id="SM00906"/>
    </source>
</evidence>
<accession>A0A550CX91</accession>
<reference evidence="4 5" key="1">
    <citation type="journal article" date="2019" name="New Phytol.">
        <title>Comparative genomics reveals unique wood-decay strategies and fruiting body development in the Schizophyllaceae.</title>
        <authorList>
            <person name="Almasi E."/>
            <person name="Sahu N."/>
            <person name="Krizsan K."/>
            <person name="Balint B."/>
            <person name="Kovacs G.M."/>
            <person name="Kiss B."/>
            <person name="Cseklye J."/>
            <person name="Drula E."/>
            <person name="Henrissat B."/>
            <person name="Nagy I."/>
            <person name="Chovatia M."/>
            <person name="Adam C."/>
            <person name="LaButti K."/>
            <person name="Lipzen A."/>
            <person name="Riley R."/>
            <person name="Grigoriev I.V."/>
            <person name="Nagy L.G."/>
        </authorList>
    </citation>
    <scope>NUCLEOTIDE SEQUENCE [LARGE SCALE GENOMIC DNA]</scope>
    <source>
        <strain evidence="4 5">NL-1724</strain>
    </source>
</reference>
<dbReference type="AlphaFoldDB" id="A0A550CX91"/>
<dbReference type="GO" id="GO:0000981">
    <property type="term" value="F:DNA-binding transcription factor activity, RNA polymerase II-specific"/>
    <property type="evidence" value="ECO:0007669"/>
    <property type="project" value="InterPro"/>
</dbReference>
<keyword evidence="2" id="KW-0812">Transmembrane</keyword>
<dbReference type="PANTHER" id="PTHR46910:SF38">
    <property type="entry name" value="ZN(2)-C6 FUNGAL-TYPE DOMAIN-CONTAINING PROTEIN"/>
    <property type="match status" value="1"/>
</dbReference>
<keyword evidence="1" id="KW-0539">Nucleus</keyword>
<evidence type="ECO:0000256" key="2">
    <source>
        <dbReference type="SAM" id="Phobius"/>
    </source>
</evidence>
<dbReference type="InterPro" id="IPR050987">
    <property type="entry name" value="AtrR-like"/>
</dbReference>
<dbReference type="Gene3D" id="4.10.240.10">
    <property type="entry name" value="Zn(2)-C6 fungal-type DNA-binding domain"/>
    <property type="match status" value="1"/>
</dbReference>
<feature type="transmembrane region" description="Helical" evidence="2">
    <location>
        <begin position="524"/>
        <end position="547"/>
    </location>
</feature>
<dbReference type="STRING" id="97359.A0A550CX91"/>
<dbReference type="Proteomes" id="UP000320762">
    <property type="component" value="Unassembled WGS sequence"/>
</dbReference>
<dbReference type="InterPro" id="IPR007219">
    <property type="entry name" value="XnlR_reg_dom"/>
</dbReference>
<keyword evidence="2" id="KW-1133">Transmembrane helix</keyword>
<dbReference type="PANTHER" id="PTHR46910">
    <property type="entry name" value="TRANSCRIPTION FACTOR PDR1"/>
    <property type="match status" value="1"/>
</dbReference>